<dbReference type="Proteomes" id="UP001432401">
    <property type="component" value="Unassembled WGS sequence"/>
</dbReference>
<evidence type="ECO:0000256" key="1">
    <source>
        <dbReference type="SAM" id="MobiDB-lite"/>
    </source>
</evidence>
<protein>
    <recommendedName>
        <fullName evidence="5">DUF3558 domain-containing protein</fullName>
    </recommendedName>
</protein>
<dbReference type="EMBL" id="JBEQNB010000009">
    <property type="protein sequence ID" value="MES0835749.1"/>
    <property type="molecule type" value="Genomic_DNA"/>
</dbReference>
<evidence type="ECO:0000313" key="4">
    <source>
        <dbReference type="Proteomes" id="UP001432401"/>
    </source>
</evidence>
<keyword evidence="2" id="KW-0812">Transmembrane</keyword>
<sequence length="268" mass="27709">MHEPGPPPPQGPHPPRQPGHQPPPGPQPHSGPQTPPGHRPPPGQPQGQGRPGPGQPPAQQAPPKKGSVGRTLAWVGCGCATVLLLVMAAVGFGGAYYFGWFGPEDVHTSPPGPCDLLDTDAASEIAGNGENLEVYEADHSYAYGAEGLECVVTPGIEAASGHEVDLRTTVFTSQVNGIRKDNGIEAATSYFYDSRPESDGSESATCPDGRLPLSGTANGSGHALYRMDNLVVEVEVLPAGAEAEETLDEAGRTQAAVDLLCDAVSGME</sequence>
<evidence type="ECO:0000256" key="2">
    <source>
        <dbReference type="SAM" id="Phobius"/>
    </source>
</evidence>
<proteinExistence type="predicted"/>
<name>A0ABV1ZXF3_9ACTN</name>
<keyword evidence="2" id="KW-0472">Membrane</keyword>
<reference evidence="3 4" key="1">
    <citation type="submission" date="2024-06" db="EMBL/GenBank/DDBJ databases">
        <authorList>
            <person name="Bataeva Y.V."/>
            <person name="Grigorian L.N."/>
            <person name="Solomentsev V.I."/>
        </authorList>
    </citation>
    <scope>NUCLEOTIDE SEQUENCE [LARGE SCALE GENOMIC DNA]</scope>
    <source>
        <strain evidence="4">SCPM-O-B-12605 (RCAM04882)</strain>
    </source>
</reference>
<accession>A0ABV1ZXF3</accession>
<feature type="compositionally biased region" description="Pro residues" evidence="1">
    <location>
        <begin position="1"/>
        <end position="44"/>
    </location>
</feature>
<dbReference type="RefSeq" id="WP_344178323.1">
    <property type="nucleotide sequence ID" value="NZ_JBEQNA010000011.1"/>
</dbReference>
<keyword evidence="2" id="KW-1133">Transmembrane helix</keyword>
<evidence type="ECO:0008006" key="5">
    <source>
        <dbReference type="Google" id="ProtNLM"/>
    </source>
</evidence>
<feature type="transmembrane region" description="Helical" evidence="2">
    <location>
        <begin position="72"/>
        <end position="98"/>
    </location>
</feature>
<gene>
    <name evidence="3" type="ORF">ABUK86_18380</name>
</gene>
<feature type="region of interest" description="Disordered" evidence="1">
    <location>
        <begin position="1"/>
        <end position="68"/>
    </location>
</feature>
<keyword evidence="4" id="KW-1185">Reference proteome</keyword>
<evidence type="ECO:0000313" key="3">
    <source>
        <dbReference type="EMBL" id="MES0835749.1"/>
    </source>
</evidence>
<comment type="caution">
    <text evidence="3">The sequence shown here is derived from an EMBL/GenBank/DDBJ whole genome shotgun (WGS) entry which is preliminary data.</text>
</comment>
<organism evidence="3 4">
    <name type="scientific">Nocardiopsis tropica</name>
    <dbReference type="NCBI Taxonomy" id="109330"/>
    <lineage>
        <taxon>Bacteria</taxon>
        <taxon>Bacillati</taxon>
        <taxon>Actinomycetota</taxon>
        <taxon>Actinomycetes</taxon>
        <taxon>Streptosporangiales</taxon>
        <taxon>Nocardiopsidaceae</taxon>
        <taxon>Nocardiopsis</taxon>
    </lineage>
</organism>